<keyword evidence="3" id="KW-0804">Transcription</keyword>
<accession>A0A8H9G4B5</accession>
<keyword evidence="4" id="KW-0812">Transmembrane</keyword>
<dbReference type="Proteomes" id="UP000614460">
    <property type="component" value="Unassembled WGS sequence"/>
</dbReference>
<dbReference type="PANTHER" id="PTHR43280">
    <property type="entry name" value="ARAC-FAMILY TRANSCRIPTIONAL REGULATOR"/>
    <property type="match status" value="1"/>
</dbReference>
<feature type="transmembrane region" description="Helical" evidence="4">
    <location>
        <begin position="58"/>
        <end position="78"/>
    </location>
</feature>
<protein>
    <recommendedName>
        <fullName evidence="5">HTH araC/xylS-type domain-containing protein</fullName>
    </recommendedName>
</protein>
<keyword evidence="1" id="KW-0805">Transcription regulation</keyword>
<comment type="caution">
    <text evidence="6">The sequence shown here is derived from an EMBL/GenBank/DDBJ whole genome shotgun (WGS) entry which is preliminary data.</text>
</comment>
<feature type="domain" description="HTH araC/xylS-type" evidence="5">
    <location>
        <begin position="105"/>
        <end position="216"/>
    </location>
</feature>
<dbReference type="PROSITE" id="PS01124">
    <property type="entry name" value="HTH_ARAC_FAMILY_2"/>
    <property type="match status" value="1"/>
</dbReference>
<dbReference type="InterPro" id="IPR018060">
    <property type="entry name" value="HTH_AraC"/>
</dbReference>
<evidence type="ECO:0000313" key="6">
    <source>
        <dbReference type="EMBL" id="GGE32023.1"/>
    </source>
</evidence>
<proteinExistence type="predicted"/>
<evidence type="ECO:0000259" key="5">
    <source>
        <dbReference type="PROSITE" id="PS01124"/>
    </source>
</evidence>
<reference evidence="6" key="1">
    <citation type="journal article" date="2014" name="Int. J. Syst. Evol. Microbiol.">
        <title>Complete genome sequence of Corynebacterium casei LMG S-19264T (=DSM 44701T), isolated from a smear-ripened cheese.</title>
        <authorList>
            <consortium name="US DOE Joint Genome Institute (JGI-PGF)"/>
            <person name="Walter F."/>
            <person name="Albersmeier A."/>
            <person name="Kalinowski J."/>
            <person name="Ruckert C."/>
        </authorList>
    </citation>
    <scope>NUCLEOTIDE SEQUENCE</scope>
    <source>
        <strain evidence="6">CGMCC 1.15966</strain>
    </source>
</reference>
<name>A0A8H9G4B5_9SPHI</name>
<gene>
    <name evidence="6" type="ORF">GCM10011516_32180</name>
</gene>
<dbReference type="GO" id="GO:0003700">
    <property type="term" value="F:DNA-binding transcription factor activity"/>
    <property type="evidence" value="ECO:0007669"/>
    <property type="project" value="InterPro"/>
</dbReference>
<dbReference type="Pfam" id="PF12833">
    <property type="entry name" value="HTH_18"/>
    <property type="match status" value="1"/>
</dbReference>
<keyword evidence="4" id="KW-0472">Membrane</keyword>
<keyword evidence="7" id="KW-1185">Reference proteome</keyword>
<keyword evidence="4" id="KW-1133">Transmembrane helix</keyword>
<feature type="transmembrane region" description="Helical" evidence="4">
    <location>
        <begin position="24"/>
        <end position="46"/>
    </location>
</feature>
<reference evidence="6" key="2">
    <citation type="submission" date="2020-09" db="EMBL/GenBank/DDBJ databases">
        <authorList>
            <person name="Sun Q."/>
            <person name="Zhou Y."/>
        </authorList>
    </citation>
    <scope>NUCLEOTIDE SEQUENCE</scope>
    <source>
        <strain evidence="6">CGMCC 1.15966</strain>
    </source>
</reference>
<dbReference type="PROSITE" id="PS00041">
    <property type="entry name" value="HTH_ARAC_FAMILY_1"/>
    <property type="match status" value="1"/>
</dbReference>
<evidence type="ECO:0000256" key="2">
    <source>
        <dbReference type="ARBA" id="ARBA00023125"/>
    </source>
</evidence>
<dbReference type="InterPro" id="IPR009057">
    <property type="entry name" value="Homeodomain-like_sf"/>
</dbReference>
<dbReference type="AlphaFoldDB" id="A0A8H9G4B5"/>
<organism evidence="6 7">
    <name type="scientific">Sphingobacterium cellulitidis</name>
    <dbReference type="NCBI Taxonomy" id="1768011"/>
    <lineage>
        <taxon>Bacteria</taxon>
        <taxon>Pseudomonadati</taxon>
        <taxon>Bacteroidota</taxon>
        <taxon>Sphingobacteriia</taxon>
        <taxon>Sphingobacteriales</taxon>
        <taxon>Sphingobacteriaceae</taxon>
        <taxon>Sphingobacterium</taxon>
    </lineage>
</organism>
<evidence type="ECO:0000256" key="1">
    <source>
        <dbReference type="ARBA" id="ARBA00023015"/>
    </source>
</evidence>
<dbReference type="Gene3D" id="1.10.10.60">
    <property type="entry name" value="Homeodomain-like"/>
    <property type="match status" value="1"/>
</dbReference>
<dbReference type="InterPro" id="IPR018062">
    <property type="entry name" value="HTH_AraC-typ_CS"/>
</dbReference>
<dbReference type="SUPFAM" id="SSF46689">
    <property type="entry name" value="Homeodomain-like"/>
    <property type="match status" value="1"/>
</dbReference>
<dbReference type="GO" id="GO:0043565">
    <property type="term" value="F:sequence-specific DNA binding"/>
    <property type="evidence" value="ECO:0007669"/>
    <property type="project" value="InterPro"/>
</dbReference>
<dbReference type="PANTHER" id="PTHR43280:SF2">
    <property type="entry name" value="HTH-TYPE TRANSCRIPTIONAL REGULATOR EXSA"/>
    <property type="match status" value="1"/>
</dbReference>
<evidence type="ECO:0000313" key="7">
    <source>
        <dbReference type="Proteomes" id="UP000614460"/>
    </source>
</evidence>
<dbReference type="EMBL" id="BMKM01000012">
    <property type="protein sequence ID" value="GGE32023.1"/>
    <property type="molecule type" value="Genomic_DNA"/>
</dbReference>
<keyword evidence="2" id="KW-0238">DNA-binding</keyword>
<sequence length="219" mass="25427">MFIYPSLVIFSKKKDTVFVNERNLILLEILALLGFAIFFFINIIYINHLSNNVSNYHPQLVISSIIVVNIAVLTWFLINNRFSSSHTSEEPQLIPLQQNDTLIPEKEIQLIQESINSLMENEHLYLDAHLTLETLGKLTGFNKGKIEFYINNILNSNFEDWLASFRINYAISLIHSDSKNFKLEYLSNLCGFDSRTAFNKYFKLYVGESPSNYRSKLIK</sequence>
<dbReference type="SMART" id="SM00342">
    <property type="entry name" value="HTH_ARAC"/>
    <property type="match status" value="1"/>
</dbReference>
<evidence type="ECO:0000256" key="4">
    <source>
        <dbReference type="SAM" id="Phobius"/>
    </source>
</evidence>
<evidence type="ECO:0000256" key="3">
    <source>
        <dbReference type="ARBA" id="ARBA00023163"/>
    </source>
</evidence>